<comment type="caution">
    <text evidence="2">The sequence shown here is derived from an EMBL/GenBank/DDBJ whole genome shotgun (WGS) entry which is preliminary data.</text>
</comment>
<feature type="domain" description="HTH LytTR-type" evidence="1">
    <location>
        <begin position="49"/>
        <end position="147"/>
    </location>
</feature>
<reference evidence="2 3" key="1">
    <citation type="journal article" date="2018" name="BMC Genomics">
        <title>Whole genome sequencing and function prediction of 133 gut anaerobes isolated from chicken caecum in pure cultures.</title>
        <authorList>
            <person name="Medvecky M."/>
            <person name="Cejkova D."/>
            <person name="Polansky O."/>
            <person name="Karasova D."/>
            <person name="Kubasova T."/>
            <person name="Cizek A."/>
            <person name="Rychlik I."/>
        </authorList>
    </citation>
    <scope>NUCLEOTIDE SEQUENCE [LARGE SCALE GENOMIC DNA]</scope>
    <source>
        <strain evidence="2 3">An13</strain>
    </source>
</reference>
<dbReference type="GO" id="GO:0003677">
    <property type="term" value="F:DNA binding"/>
    <property type="evidence" value="ECO:0007669"/>
    <property type="project" value="InterPro"/>
</dbReference>
<dbReference type="Pfam" id="PF04397">
    <property type="entry name" value="LytTR"/>
    <property type="match status" value="1"/>
</dbReference>
<dbReference type="OrthoDB" id="9808614at2"/>
<gene>
    <name evidence="2" type="ORF">B5E75_00965</name>
</gene>
<accession>A0A1Y4T2I5</accession>
<dbReference type="SMART" id="SM00850">
    <property type="entry name" value="LytTR"/>
    <property type="match status" value="1"/>
</dbReference>
<sequence>MKIIYDENEHMNHHELKLVYHPKNKKLAQLLLKQFTENLGEVELYDEYHNKYYIPLLAIYYFEMVDQKFYAYTEKDVYRISCMKMELLKKRVQDYGFYQINVRTLVNIKHVKTYKIQRGSRRRIVLDNDDILISSRHYKPEFDRLADHLKIEKIHI</sequence>
<evidence type="ECO:0000313" key="3">
    <source>
        <dbReference type="Proteomes" id="UP000195305"/>
    </source>
</evidence>
<organism evidence="2 3">
    <name type="scientific">Massilimicrobiota timonensis</name>
    <dbReference type="NCBI Taxonomy" id="1776392"/>
    <lineage>
        <taxon>Bacteria</taxon>
        <taxon>Bacillati</taxon>
        <taxon>Bacillota</taxon>
        <taxon>Erysipelotrichia</taxon>
        <taxon>Erysipelotrichales</taxon>
        <taxon>Erysipelotrichaceae</taxon>
        <taxon>Massilimicrobiota</taxon>
    </lineage>
</organism>
<evidence type="ECO:0000313" key="2">
    <source>
        <dbReference type="EMBL" id="OUQ36396.1"/>
    </source>
</evidence>
<dbReference type="AlphaFoldDB" id="A0A1Y4T2I5"/>
<evidence type="ECO:0000259" key="1">
    <source>
        <dbReference type="SMART" id="SM00850"/>
    </source>
</evidence>
<dbReference type="RefSeq" id="WP_087356949.1">
    <property type="nucleotide sequence ID" value="NZ_JACJKO010000022.1"/>
</dbReference>
<name>A0A1Y4T2I5_9FIRM</name>
<proteinExistence type="predicted"/>
<protein>
    <submittedName>
        <fullName evidence="2">LytTR family transcriptional regulator</fullName>
    </submittedName>
</protein>
<dbReference type="EMBL" id="NFLJ01000002">
    <property type="protein sequence ID" value="OUQ36396.1"/>
    <property type="molecule type" value="Genomic_DNA"/>
</dbReference>
<dbReference type="InterPro" id="IPR007492">
    <property type="entry name" value="LytTR_DNA-bd_dom"/>
</dbReference>
<dbReference type="Gene3D" id="2.40.50.1020">
    <property type="entry name" value="LytTr DNA-binding domain"/>
    <property type="match status" value="1"/>
</dbReference>
<dbReference type="Proteomes" id="UP000195305">
    <property type="component" value="Unassembled WGS sequence"/>
</dbReference>
<keyword evidence="3" id="KW-1185">Reference proteome</keyword>